<dbReference type="EMBL" id="JAOTPL010000004">
    <property type="protein sequence ID" value="MCU7693757.1"/>
    <property type="molecule type" value="Genomic_DNA"/>
</dbReference>
<dbReference type="InterPro" id="IPR001139">
    <property type="entry name" value="Glyco_hydro_30"/>
</dbReference>
<evidence type="ECO:0000256" key="1">
    <source>
        <dbReference type="ARBA" id="ARBA00005382"/>
    </source>
</evidence>
<organism evidence="7 8">
    <name type="scientific">Haoranjiania flava</name>
    <dbReference type="NCBI Taxonomy" id="1856322"/>
    <lineage>
        <taxon>Bacteria</taxon>
        <taxon>Pseudomonadati</taxon>
        <taxon>Bacteroidota</taxon>
        <taxon>Chitinophagia</taxon>
        <taxon>Chitinophagales</taxon>
        <taxon>Chitinophagaceae</taxon>
        <taxon>Haoranjiania</taxon>
    </lineage>
</organism>
<evidence type="ECO:0000259" key="6">
    <source>
        <dbReference type="Pfam" id="PF17189"/>
    </source>
</evidence>
<dbReference type="Pfam" id="PF02055">
    <property type="entry name" value="Glyco_hydro_30"/>
    <property type="match status" value="1"/>
</dbReference>
<dbReference type="GO" id="GO:0006680">
    <property type="term" value="P:glucosylceramide catabolic process"/>
    <property type="evidence" value="ECO:0007669"/>
    <property type="project" value="TreeGrafter"/>
</dbReference>
<feature type="domain" description="Glycosyl hydrolase family 30 TIM-barrel" evidence="5">
    <location>
        <begin position="84"/>
        <end position="415"/>
    </location>
</feature>
<evidence type="ECO:0000313" key="7">
    <source>
        <dbReference type="EMBL" id="MCU7693757.1"/>
    </source>
</evidence>
<keyword evidence="3 4" id="KW-0378">Hydrolase</keyword>
<evidence type="ECO:0000256" key="4">
    <source>
        <dbReference type="RuleBase" id="RU361188"/>
    </source>
</evidence>
<comment type="caution">
    <text evidence="7">The sequence shown here is derived from an EMBL/GenBank/DDBJ whole genome shotgun (WGS) entry which is preliminary data.</text>
</comment>
<keyword evidence="2" id="KW-0732">Signal</keyword>
<dbReference type="AlphaFoldDB" id="A0AAE3IKA8"/>
<gene>
    <name evidence="7" type="ORF">OD355_04415</name>
</gene>
<dbReference type="PANTHER" id="PTHR11069:SF23">
    <property type="entry name" value="LYSOSOMAL ACID GLUCOSYLCERAMIDASE"/>
    <property type="match status" value="1"/>
</dbReference>
<dbReference type="Gene3D" id="2.60.40.1180">
    <property type="entry name" value="Golgi alpha-mannosidase II"/>
    <property type="match status" value="1"/>
</dbReference>
<evidence type="ECO:0000256" key="3">
    <source>
        <dbReference type="ARBA" id="ARBA00022801"/>
    </source>
</evidence>
<dbReference type="Pfam" id="PF17189">
    <property type="entry name" value="Glyco_hydro_30C"/>
    <property type="match status" value="1"/>
</dbReference>
<proteinExistence type="inferred from homology"/>
<comment type="similarity">
    <text evidence="1 4">Belongs to the glycosyl hydrolase 30 family.</text>
</comment>
<dbReference type="Proteomes" id="UP001209317">
    <property type="component" value="Unassembled WGS sequence"/>
</dbReference>
<dbReference type="InterPro" id="IPR033453">
    <property type="entry name" value="Glyco_hydro_30_TIM-barrel"/>
</dbReference>
<dbReference type="SUPFAM" id="SSF51445">
    <property type="entry name" value="(Trans)glycosidases"/>
    <property type="match status" value="1"/>
</dbReference>
<dbReference type="PANTHER" id="PTHR11069">
    <property type="entry name" value="GLUCOSYLCERAMIDASE"/>
    <property type="match status" value="1"/>
</dbReference>
<evidence type="ECO:0000256" key="2">
    <source>
        <dbReference type="ARBA" id="ARBA00022729"/>
    </source>
</evidence>
<dbReference type="RefSeq" id="WP_263037244.1">
    <property type="nucleotide sequence ID" value="NZ_JAOTPL010000004.1"/>
</dbReference>
<evidence type="ECO:0000259" key="5">
    <source>
        <dbReference type="Pfam" id="PF02055"/>
    </source>
</evidence>
<name>A0AAE3IKA8_9BACT</name>
<dbReference type="InterPro" id="IPR017853">
    <property type="entry name" value="GH"/>
</dbReference>
<feature type="domain" description="Glycosyl hydrolase family 30 beta sandwich" evidence="6">
    <location>
        <begin position="418"/>
        <end position="477"/>
    </location>
</feature>
<dbReference type="GO" id="GO:0016020">
    <property type="term" value="C:membrane"/>
    <property type="evidence" value="ECO:0007669"/>
    <property type="project" value="GOC"/>
</dbReference>
<accession>A0AAE3IKA8</accession>
<evidence type="ECO:0000313" key="8">
    <source>
        <dbReference type="Proteomes" id="UP001209317"/>
    </source>
</evidence>
<dbReference type="GO" id="GO:0004348">
    <property type="term" value="F:glucosylceramidase activity"/>
    <property type="evidence" value="ECO:0007669"/>
    <property type="project" value="InterPro"/>
</dbReference>
<protein>
    <submittedName>
        <fullName evidence="7">Glucosylceramidase</fullName>
    </submittedName>
</protein>
<keyword evidence="8" id="KW-1185">Reference proteome</keyword>
<reference evidence="7" key="1">
    <citation type="submission" date="2022-10" db="EMBL/GenBank/DDBJ databases">
        <authorList>
            <person name="Kim H.S."/>
            <person name="Kim J.-S."/>
            <person name="Suh M.K."/>
            <person name="Eom M.K."/>
            <person name="Lee J.-S."/>
        </authorList>
    </citation>
    <scope>NUCLEOTIDE SEQUENCE</scope>
    <source>
        <strain evidence="7">LIP-5</strain>
    </source>
</reference>
<dbReference type="Gene3D" id="3.20.20.80">
    <property type="entry name" value="Glycosidases"/>
    <property type="match status" value="1"/>
</dbReference>
<dbReference type="InterPro" id="IPR013780">
    <property type="entry name" value="Glyco_hydro_b"/>
</dbReference>
<dbReference type="InterPro" id="IPR033452">
    <property type="entry name" value="GH30_C"/>
</dbReference>
<keyword evidence="4" id="KW-0326">Glycosidase</keyword>
<sequence length="479" mass="52895">MKKSYLFFNIVSIFILGLSAKCNKEGGGNINPTPSPATDQATIWITKADKSVLFQKLDKPILFTTLVNKLPTIDVDDTKTYQSVDGFGYTLTGGSAMLINKMSPTAKNHLLKELFDNTGTNIGITYLRLSMGASDLDERVFSYNDLPEGETDINQKKFSIAPDKVNLIPVLKSILAINPNIKIIATPWSPPAWMKDNNSSVGGSLKPEYYHSYATYFVKYIQAMKSEGINIDAVAPQNEPLHPGNNPSMLMTAEQQRDFIKHALGPVFKSNGIVAKIIIYDHNLDNINYPTLIYGDPEATKYVDGAAFHLYAGNVEAMGTLYQAFPNKNLYFTEQWTGSTGTFEGDLVWHIRNVIIGTMRNHSKIALEWNLANDPTYGPHTPGGCTQCKGALTINNSEITRNVSYYIIAHASKFVTPGSLRIHSNNAGAIMNVTFLTPGDKKVMIALNEGNTPYSFNIKDKGKWAPVTIDGKTVMTIIW</sequence>